<dbReference type="OrthoDB" id="74183at2759"/>
<sequence>MTDPRAKLSIICDRGSGLCSDCGYCGGEGSSVSHGMHTRGLTIYAYQDLIDQGWRRSGCYLYKPDLATSCCKAYTIRLDVQQFSPDKGQRRLLRKWHKYIKGDPLDGTGGDGDNLGFASSHGQNMDMHVDGGNGAAKALAGHTLLAQGDSVERGQPGSTPVHATSASAVEMAGRPEVDPPSGQMEEQVLGELLAAAVAAAVAAGDLPAAMDTAVHTPLVVRRCTAKQSKSLPADTRFTSAAAFPLASGLMRRGSAAAAAHGTGAAAADQDSDLQDGAASVFGQLQSAKLPKALRKAMPPVAGALSAQEVAQLLAKHFNGLMSCGWTPVSGSWDAVGKPEAYAANGHVNIRLPQAPPVAVTVMPAGSKAAAGLGRRGRGGKGPNAAGVSPSCGVASGSTGIGGASAGSAAAQIQSQGGVTPAAAASAPGPIAAALQAMPSGRLQIRMVPSQFVQEEFELYKRYQMAQHGDEASDLNTESYIRFLVRSPLLYVGRAEDTSAPECGYGSFHQQYWLDGKLIAVGIVDILPRCLSSVYFFWDTSLASLALGRFSALQEILWVQRQVTTSPSLHYYYMGFYIHTCPKMRYKAEYKPSDLLCPVRKVWVRITPQLLAAIEQRPFLELSAQMGALCQPNLAAPLSKMTQVASAVRLNVSSANTEPGTLARDDNESEDAGVSVFNTLVLLPGDGPVLPFQVLRSRNIFSQRNMQLIETAIVSWRAAVGWAAPSLVYRL</sequence>
<dbReference type="InterPro" id="IPR007471">
    <property type="entry name" value="N-end_Aminoacyl_Trfase_N"/>
</dbReference>
<proteinExistence type="inferred from homology"/>
<feature type="domain" description="N-end aminoacyl transferase N-terminal" evidence="6">
    <location>
        <begin position="20"/>
        <end position="91"/>
    </location>
</feature>
<keyword evidence="11" id="KW-1185">Reference proteome</keyword>
<dbReference type="PANTHER" id="PTHR21367">
    <property type="entry name" value="ARGININE-TRNA-PROTEIN TRANSFERASE 1"/>
    <property type="match status" value="1"/>
</dbReference>
<dbReference type="EMBL" id="BNCQ01000040">
    <property type="protein sequence ID" value="GIM11678.1"/>
    <property type="molecule type" value="Genomic_DNA"/>
</dbReference>
<evidence type="ECO:0000256" key="2">
    <source>
        <dbReference type="ARBA" id="ARBA00012025"/>
    </source>
</evidence>
<keyword evidence="5" id="KW-0012">Acyltransferase</keyword>
<evidence type="ECO:0000259" key="6">
    <source>
        <dbReference type="Pfam" id="PF04376"/>
    </source>
</evidence>
<protein>
    <recommendedName>
        <fullName evidence="2">arginyltransferase</fullName>
        <ecNumber evidence="2">2.3.2.8</ecNumber>
    </recommendedName>
</protein>
<dbReference type="GO" id="GO:0004057">
    <property type="term" value="F:arginyl-tRNA--protein transferase activity"/>
    <property type="evidence" value="ECO:0007669"/>
    <property type="project" value="UniProtKB-EC"/>
</dbReference>
<dbReference type="InterPro" id="IPR030700">
    <property type="entry name" value="N-end_Aminoacyl_Trfase"/>
</dbReference>
<reference evidence="9" key="1">
    <citation type="journal article" date="2021" name="Proc. Natl. Acad. Sci. U.S.A.">
        <title>Three genomes in the algal genus Volvox reveal the fate of a haploid sex-determining region after a transition to homothallism.</title>
        <authorList>
            <person name="Yamamoto K."/>
            <person name="Hamaji T."/>
            <person name="Kawai-Toyooka H."/>
            <person name="Matsuzaki R."/>
            <person name="Takahashi F."/>
            <person name="Nishimura Y."/>
            <person name="Kawachi M."/>
            <person name="Noguchi H."/>
            <person name="Minakuchi Y."/>
            <person name="Umen J.G."/>
            <person name="Toyoda A."/>
            <person name="Nozaki H."/>
        </authorList>
    </citation>
    <scope>NUCLEOTIDE SEQUENCE</scope>
    <source>
        <strain evidence="9">NIES-3785</strain>
        <strain evidence="8">NIES-3786</strain>
    </source>
</reference>
<name>A0A8J4GR31_9CHLO</name>
<evidence type="ECO:0000259" key="7">
    <source>
        <dbReference type="Pfam" id="PF04377"/>
    </source>
</evidence>
<dbReference type="InterPro" id="IPR007472">
    <property type="entry name" value="N-end_Aminoacyl_Trfase_C"/>
</dbReference>
<evidence type="ECO:0000313" key="10">
    <source>
        <dbReference type="Proteomes" id="UP000722791"/>
    </source>
</evidence>
<dbReference type="PIRSF" id="PIRSF037207">
    <property type="entry name" value="ATE1_euk"/>
    <property type="match status" value="1"/>
</dbReference>
<evidence type="ECO:0000313" key="9">
    <source>
        <dbReference type="EMBL" id="GIM11678.1"/>
    </source>
</evidence>
<dbReference type="Proteomes" id="UP000722791">
    <property type="component" value="Unassembled WGS sequence"/>
</dbReference>
<evidence type="ECO:0000313" key="8">
    <source>
        <dbReference type="EMBL" id="GIL75581.1"/>
    </source>
</evidence>
<dbReference type="InterPro" id="IPR016181">
    <property type="entry name" value="Acyl_CoA_acyltransferase"/>
</dbReference>
<dbReference type="AlphaFoldDB" id="A0A8J4GR31"/>
<dbReference type="SUPFAM" id="SSF55729">
    <property type="entry name" value="Acyl-CoA N-acyltransferases (Nat)"/>
    <property type="match status" value="1"/>
</dbReference>
<feature type="domain" description="N-end rule aminoacyl transferase C-terminal" evidence="7">
    <location>
        <begin position="454"/>
        <end position="596"/>
    </location>
</feature>
<dbReference type="Pfam" id="PF04376">
    <property type="entry name" value="ATE_N"/>
    <property type="match status" value="1"/>
</dbReference>
<dbReference type="EC" id="2.3.2.8" evidence="2"/>
<comment type="caution">
    <text evidence="9">The sequence shown here is derived from an EMBL/GenBank/DDBJ whole genome shotgun (WGS) entry which is preliminary data.</text>
</comment>
<keyword evidence="4" id="KW-0833">Ubl conjugation pathway</keyword>
<evidence type="ECO:0000256" key="3">
    <source>
        <dbReference type="ARBA" id="ARBA00022679"/>
    </source>
</evidence>
<comment type="similarity">
    <text evidence="1">Belongs to the R-transferase family.</text>
</comment>
<accession>A0A8J4GR31</accession>
<dbReference type="PANTHER" id="PTHR21367:SF1">
    <property type="entry name" value="ARGINYL-TRNA--PROTEIN TRANSFERASE 1"/>
    <property type="match status" value="1"/>
</dbReference>
<dbReference type="Proteomes" id="UP000747110">
    <property type="component" value="Unassembled WGS sequence"/>
</dbReference>
<organism evidence="9 10">
    <name type="scientific">Volvox reticuliferus</name>
    <dbReference type="NCBI Taxonomy" id="1737510"/>
    <lineage>
        <taxon>Eukaryota</taxon>
        <taxon>Viridiplantae</taxon>
        <taxon>Chlorophyta</taxon>
        <taxon>core chlorophytes</taxon>
        <taxon>Chlorophyceae</taxon>
        <taxon>CS clade</taxon>
        <taxon>Chlamydomonadales</taxon>
        <taxon>Volvocaceae</taxon>
        <taxon>Volvox</taxon>
    </lineage>
</organism>
<dbReference type="EMBL" id="BNCP01000007">
    <property type="protein sequence ID" value="GIL75581.1"/>
    <property type="molecule type" value="Genomic_DNA"/>
</dbReference>
<evidence type="ECO:0000256" key="5">
    <source>
        <dbReference type="ARBA" id="ARBA00023315"/>
    </source>
</evidence>
<evidence type="ECO:0000256" key="4">
    <source>
        <dbReference type="ARBA" id="ARBA00022786"/>
    </source>
</evidence>
<evidence type="ECO:0000256" key="1">
    <source>
        <dbReference type="ARBA" id="ARBA00009991"/>
    </source>
</evidence>
<dbReference type="Pfam" id="PF04377">
    <property type="entry name" value="ATE_C"/>
    <property type="match status" value="1"/>
</dbReference>
<dbReference type="GO" id="GO:0005737">
    <property type="term" value="C:cytoplasm"/>
    <property type="evidence" value="ECO:0007669"/>
    <property type="project" value="TreeGrafter"/>
</dbReference>
<evidence type="ECO:0000313" key="11">
    <source>
        <dbReference type="Proteomes" id="UP000747110"/>
    </source>
</evidence>
<keyword evidence="3" id="KW-0808">Transferase</keyword>
<dbReference type="InterPro" id="IPR017137">
    <property type="entry name" value="Arg-tRNA-P_Trfase_1_euk"/>
</dbReference>
<gene>
    <name evidence="8" type="ORF">Vretifemale_5331</name>
    <name evidence="9" type="ORF">Vretimale_15183</name>
</gene>